<organism evidence="1">
    <name type="scientific">uncultured Leptolyngbya sp</name>
    <dbReference type="NCBI Taxonomy" id="332963"/>
    <lineage>
        <taxon>Bacteria</taxon>
        <taxon>Bacillati</taxon>
        <taxon>Cyanobacteriota</taxon>
        <taxon>Cyanophyceae</taxon>
        <taxon>Leptolyngbyales</taxon>
        <taxon>Leptolyngbyaceae</taxon>
        <taxon>Leptolyngbya group</taxon>
        <taxon>Leptolyngbya</taxon>
        <taxon>environmental samples</taxon>
    </lineage>
</organism>
<proteinExistence type="predicted"/>
<name>A0A6J4MLN9_9CYAN</name>
<sequence>MKTAISALVAKPLELALHYLTPLAPGSGTRRLLLPALSQTVATITVDWTSTISQTTPANFGSNDFKIIRPPA</sequence>
<reference evidence="1" key="1">
    <citation type="submission" date="2020-02" db="EMBL/GenBank/DDBJ databases">
        <authorList>
            <person name="Meier V. D."/>
        </authorList>
    </citation>
    <scope>NUCLEOTIDE SEQUENCE</scope>
    <source>
        <strain evidence="1">AVDCRST_MAG94</strain>
    </source>
</reference>
<gene>
    <name evidence="1" type="ORF">AVDCRST_MAG94-3520</name>
</gene>
<protein>
    <submittedName>
        <fullName evidence="1">Uncharacterized protein</fullName>
    </submittedName>
</protein>
<dbReference type="AlphaFoldDB" id="A0A6J4MLN9"/>
<evidence type="ECO:0000313" key="1">
    <source>
        <dbReference type="EMBL" id="CAA9363260.1"/>
    </source>
</evidence>
<dbReference type="EMBL" id="CADCTY010001223">
    <property type="protein sequence ID" value="CAA9363260.1"/>
    <property type="molecule type" value="Genomic_DNA"/>
</dbReference>
<accession>A0A6J4MLN9</accession>